<accession>A0AAD6V489</accession>
<sequence>MKKRNAGRTRTFRPRQPPLFTSLVSLMAVQDLHSILAARRALPLPPNNSLLPDQEDLPVLRKRLICAVCVPAISGVVSSAARKDYHDANWYCCTETGVADWRTAPSQVSQFAGFQLPIESPSAPPQSLTSPPPAGTSEISLLRAPPVSGSLCVPIYASPVFVNCTPFDTSIEHPRVCTCSPKIRPMSSVFAAARQPFGNGARILPITAVAPLSLTPYGCMHASPRSAFAVALHVGAYCDDLGRAHPEPALTGFVVAQGPIGWWHLHGKQARQRVAHRYMCTSRAAVRRNGAACVASGFTTSLPTYASMLHESLVEQVFFEFRTIHYLIYPDQVDQQQYVKDQLAEELEARCQSTRL</sequence>
<protein>
    <submittedName>
        <fullName evidence="1">Uncharacterized protein</fullName>
    </submittedName>
</protein>
<name>A0AAD6V489_9AGAR</name>
<evidence type="ECO:0000313" key="1">
    <source>
        <dbReference type="EMBL" id="KAJ7199364.1"/>
    </source>
</evidence>
<keyword evidence="2" id="KW-1185">Reference proteome</keyword>
<comment type="caution">
    <text evidence="1">The sequence shown here is derived from an EMBL/GenBank/DDBJ whole genome shotgun (WGS) entry which is preliminary data.</text>
</comment>
<organism evidence="1 2">
    <name type="scientific">Mycena pura</name>
    <dbReference type="NCBI Taxonomy" id="153505"/>
    <lineage>
        <taxon>Eukaryota</taxon>
        <taxon>Fungi</taxon>
        <taxon>Dikarya</taxon>
        <taxon>Basidiomycota</taxon>
        <taxon>Agaricomycotina</taxon>
        <taxon>Agaricomycetes</taxon>
        <taxon>Agaricomycetidae</taxon>
        <taxon>Agaricales</taxon>
        <taxon>Marasmiineae</taxon>
        <taxon>Mycenaceae</taxon>
        <taxon>Mycena</taxon>
    </lineage>
</organism>
<reference evidence="1" key="1">
    <citation type="submission" date="2023-03" db="EMBL/GenBank/DDBJ databases">
        <title>Massive genome expansion in bonnet fungi (Mycena s.s.) driven by repeated elements and novel gene families across ecological guilds.</title>
        <authorList>
            <consortium name="Lawrence Berkeley National Laboratory"/>
            <person name="Harder C.B."/>
            <person name="Miyauchi S."/>
            <person name="Viragh M."/>
            <person name="Kuo A."/>
            <person name="Thoen E."/>
            <person name="Andreopoulos B."/>
            <person name="Lu D."/>
            <person name="Skrede I."/>
            <person name="Drula E."/>
            <person name="Henrissat B."/>
            <person name="Morin E."/>
            <person name="Kohler A."/>
            <person name="Barry K."/>
            <person name="LaButti K."/>
            <person name="Morin E."/>
            <person name="Salamov A."/>
            <person name="Lipzen A."/>
            <person name="Mereny Z."/>
            <person name="Hegedus B."/>
            <person name="Baldrian P."/>
            <person name="Stursova M."/>
            <person name="Weitz H."/>
            <person name="Taylor A."/>
            <person name="Grigoriev I.V."/>
            <person name="Nagy L.G."/>
            <person name="Martin F."/>
            <person name="Kauserud H."/>
        </authorList>
    </citation>
    <scope>NUCLEOTIDE SEQUENCE</scope>
    <source>
        <strain evidence="1">9144</strain>
    </source>
</reference>
<dbReference type="EMBL" id="JARJCW010000068">
    <property type="protein sequence ID" value="KAJ7199364.1"/>
    <property type="molecule type" value="Genomic_DNA"/>
</dbReference>
<gene>
    <name evidence="1" type="ORF">GGX14DRAFT_661802</name>
</gene>
<dbReference type="Proteomes" id="UP001219525">
    <property type="component" value="Unassembled WGS sequence"/>
</dbReference>
<dbReference type="AlphaFoldDB" id="A0AAD6V489"/>
<proteinExistence type="predicted"/>
<evidence type="ECO:0000313" key="2">
    <source>
        <dbReference type="Proteomes" id="UP001219525"/>
    </source>
</evidence>